<dbReference type="OrthoDB" id="9135396at2"/>
<evidence type="ECO:0000313" key="2">
    <source>
        <dbReference type="Proteomes" id="UP000054683"/>
    </source>
</evidence>
<reference evidence="1 2" key="1">
    <citation type="submission" date="2016-01" db="EMBL/GenBank/DDBJ databases">
        <authorList>
            <person name="Oliw E.H."/>
        </authorList>
    </citation>
    <scope>NUCLEOTIDE SEQUENCE [LARGE SCALE GENOMIC DNA]</scope>
    <source>
        <strain evidence="1">LMG 27134</strain>
    </source>
</reference>
<name>A0A158IGH0_9BURK</name>
<dbReference type="EMBL" id="FCOK02000050">
    <property type="protein sequence ID" value="SAL55655.1"/>
    <property type="molecule type" value="Genomic_DNA"/>
</dbReference>
<gene>
    <name evidence="1" type="ORF">AWB69_05981</name>
</gene>
<sequence>MYLDEAGFSMLAEGVPKVRRESVLSIAQAARRTGSVVVVVGPENLQILCEVRPQNPVGLRWYVDGAEVPASRISHLLDVAQQGE</sequence>
<proteinExistence type="predicted"/>
<dbReference type="RefSeq" id="WP_062090295.1">
    <property type="nucleotide sequence ID" value="NZ_FCOK02000050.1"/>
</dbReference>
<organism evidence="1 2">
    <name type="scientific">Caballeronia udeis</name>
    <dbReference type="NCBI Taxonomy" id="1232866"/>
    <lineage>
        <taxon>Bacteria</taxon>
        <taxon>Pseudomonadati</taxon>
        <taxon>Pseudomonadota</taxon>
        <taxon>Betaproteobacteria</taxon>
        <taxon>Burkholderiales</taxon>
        <taxon>Burkholderiaceae</taxon>
        <taxon>Caballeronia</taxon>
    </lineage>
</organism>
<dbReference type="Proteomes" id="UP000054683">
    <property type="component" value="Unassembled WGS sequence"/>
</dbReference>
<dbReference type="AlphaFoldDB" id="A0A158IGH0"/>
<evidence type="ECO:0000313" key="1">
    <source>
        <dbReference type="EMBL" id="SAL55655.1"/>
    </source>
</evidence>
<protein>
    <submittedName>
        <fullName evidence="1">Uncharacterized protein</fullName>
    </submittedName>
</protein>
<accession>A0A158IGH0</accession>